<keyword evidence="1" id="KW-0805">Transcription regulation</keyword>
<dbReference type="InterPro" id="IPR020449">
    <property type="entry name" value="Tscrpt_reg_AraC-type_HTH"/>
</dbReference>
<evidence type="ECO:0000256" key="1">
    <source>
        <dbReference type="ARBA" id="ARBA00023015"/>
    </source>
</evidence>
<keyword evidence="6" id="KW-1185">Reference proteome</keyword>
<dbReference type="InterPro" id="IPR009057">
    <property type="entry name" value="Homeodomain-like_sf"/>
</dbReference>
<dbReference type="PANTHER" id="PTHR43280">
    <property type="entry name" value="ARAC-FAMILY TRANSCRIPTIONAL REGULATOR"/>
    <property type="match status" value="1"/>
</dbReference>
<dbReference type="RefSeq" id="WP_021189138.1">
    <property type="nucleotide sequence ID" value="NZ_JBDJLH010000002.1"/>
</dbReference>
<sequence length="289" mass="33745">MIKKSTIPVLDNCSINNDSSSLLFVDHLADYIAMHHNMVFPHKHNFYHFVLFTNGSGNHLIDFEKHEIEAYQIYFMAPGQVHTWNFNGDEEGFVVNFDPEYFQSFLLRTDYLNRFSFLSGQNDQIVFTIPESNRQDAVKIFEAFYQTSKNPTASDLIRVSLLQLLLWIESWHGTKTEKASNPYNYTIFHNYQRLVEKNFKEIRLPKAYAEQLFITPNHLNAICKSYIGSAAGEIIRERVLLEAKRLLVNKNLNINEIAIELNFNDNSYFTKFFKKATGLTPDEFRKNNS</sequence>
<dbReference type="EMBL" id="JBDJNQ010000004">
    <property type="protein sequence ID" value="MEN5377612.1"/>
    <property type="molecule type" value="Genomic_DNA"/>
</dbReference>
<evidence type="ECO:0000256" key="2">
    <source>
        <dbReference type="ARBA" id="ARBA00023125"/>
    </source>
</evidence>
<keyword evidence="3" id="KW-0804">Transcription</keyword>
<dbReference type="InterPro" id="IPR037923">
    <property type="entry name" value="HTH-like"/>
</dbReference>
<dbReference type="Gene3D" id="2.60.120.10">
    <property type="entry name" value="Jelly Rolls"/>
    <property type="match status" value="1"/>
</dbReference>
<evidence type="ECO:0000313" key="5">
    <source>
        <dbReference type="EMBL" id="MEN5377612.1"/>
    </source>
</evidence>
<dbReference type="SMART" id="SM00342">
    <property type="entry name" value="HTH_ARAC"/>
    <property type="match status" value="1"/>
</dbReference>
<dbReference type="Proteomes" id="UP001409291">
    <property type="component" value="Unassembled WGS sequence"/>
</dbReference>
<dbReference type="SUPFAM" id="SSF46689">
    <property type="entry name" value="Homeodomain-like"/>
    <property type="match status" value="1"/>
</dbReference>
<evidence type="ECO:0000313" key="6">
    <source>
        <dbReference type="Proteomes" id="UP001409291"/>
    </source>
</evidence>
<gene>
    <name evidence="5" type="ORF">ABE541_10095</name>
</gene>
<dbReference type="Pfam" id="PF02311">
    <property type="entry name" value="AraC_binding"/>
    <property type="match status" value="1"/>
</dbReference>
<organism evidence="5 6">
    <name type="scientific">Sphingobacterium kitahiroshimense</name>
    <dbReference type="NCBI Taxonomy" id="470446"/>
    <lineage>
        <taxon>Bacteria</taxon>
        <taxon>Pseudomonadati</taxon>
        <taxon>Bacteroidota</taxon>
        <taxon>Sphingobacteriia</taxon>
        <taxon>Sphingobacteriales</taxon>
        <taxon>Sphingobacteriaceae</taxon>
        <taxon>Sphingobacterium</taxon>
    </lineage>
</organism>
<dbReference type="PRINTS" id="PR00032">
    <property type="entry name" value="HTHARAC"/>
</dbReference>
<accession>A0ABV0BSQ1</accession>
<dbReference type="InterPro" id="IPR003313">
    <property type="entry name" value="AraC-bd"/>
</dbReference>
<proteinExistence type="predicted"/>
<evidence type="ECO:0000259" key="4">
    <source>
        <dbReference type="PROSITE" id="PS01124"/>
    </source>
</evidence>
<name>A0ABV0BSQ1_9SPHI</name>
<dbReference type="SUPFAM" id="SSF51215">
    <property type="entry name" value="Regulatory protein AraC"/>
    <property type="match status" value="1"/>
</dbReference>
<keyword evidence="2" id="KW-0238">DNA-binding</keyword>
<protein>
    <submittedName>
        <fullName evidence="5">Helix-turn-helix transcriptional regulator</fullName>
    </submittedName>
</protein>
<dbReference type="InterPro" id="IPR014710">
    <property type="entry name" value="RmlC-like_jellyroll"/>
</dbReference>
<comment type="caution">
    <text evidence="5">The sequence shown here is derived from an EMBL/GenBank/DDBJ whole genome shotgun (WGS) entry which is preliminary data.</text>
</comment>
<dbReference type="PANTHER" id="PTHR43280:SF32">
    <property type="entry name" value="TRANSCRIPTIONAL REGULATORY PROTEIN"/>
    <property type="match status" value="1"/>
</dbReference>
<evidence type="ECO:0000256" key="3">
    <source>
        <dbReference type="ARBA" id="ARBA00023163"/>
    </source>
</evidence>
<feature type="domain" description="HTH araC/xylS-type" evidence="4">
    <location>
        <begin position="189"/>
        <end position="287"/>
    </location>
</feature>
<dbReference type="InterPro" id="IPR018060">
    <property type="entry name" value="HTH_AraC"/>
</dbReference>
<dbReference type="Pfam" id="PF12833">
    <property type="entry name" value="HTH_18"/>
    <property type="match status" value="1"/>
</dbReference>
<reference evidence="5 6" key="1">
    <citation type="submission" date="2024-04" db="EMBL/GenBank/DDBJ databases">
        <title>WGS of bacteria from Torrens River.</title>
        <authorList>
            <person name="Wyrsch E.R."/>
            <person name="Drigo B."/>
        </authorList>
    </citation>
    <scope>NUCLEOTIDE SEQUENCE [LARGE SCALE GENOMIC DNA]</scope>
    <source>
        <strain evidence="5 6">TWI391</strain>
    </source>
</reference>
<dbReference type="Gene3D" id="1.10.10.60">
    <property type="entry name" value="Homeodomain-like"/>
    <property type="match status" value="1"/>
</dbReference>
<dbReference type="PROSITE" id="PS01124">
    <property type="entry name" value="HTH_ARAC_FAMILY_2"/>
    <property type="match status" value="1"/>
</dbReference>